<dbReference type="SUPFAM" id="SSF50685">
    <property type="entry name" value="Barwin-like endoglucanases"/>
    <property type="match status" value="1"/>
</dbReference>
<dbReference type="InterPro" id="IPR051477">
    <property type="entry name" value="Expansin_CellWall"/>
</dbReference>
<dbReference type="Proteomes" id="UP000799429">
    <property type="component" value="Unassembled WGS sequence"/>
</dbReference>
<dbReference type="AlphaFoldDB" id="A0A9P4VMJ0"/>
<dbReference type="CDD" id="cd22191">
    <property type="entry name" value="DPBB_RlpA_EXP_N-like"/>
    <property type="match status" value="1"/>
</dbReference>
<protein>
    <submittedName>
        <fullName evidence="3">Uncharacterized protein</fullName>
    </submittedName>
</protein>
<name>A0A9P4VMJ0_9PEZI</name>
<sequence>MRFLSALLTLLSATTALAASGTGKATFYYQGGAFGSCGEQHSDGDYLVAMSHVWNNQFCGRGIIIKNVGGGGSANPGVGRQISARVVDKCMGCDANYIDLSVGAFRALTGGNLDPPGTFQVEWRTT</sequence>
<dbReference type="OrthoDB" id="623670at2759"/>
<comment type="caution">
    <text evidence="3">The sequence shown here is derived from an EMBL/GenBank/DDBJ whole genome shotgun (WGS) entry which is preliminary data.</text>
</comment>
<proteinExistence type="predicted"/>
<organism evidence="3 4">
    <name type="scientific">Patellaria atrata CBS 101060</name>
    <dbReference type="NCBI Taxonomy" id="1346257"/>
    <lineage>
        <taxon>Eukaryota</taxon>
        <taxon>Fungi</taxon>
        <taxon>Dikarya</taxon>
        <taxon>Ascomycota</taxon>
        <taxon>Pezizomycotina</taxon>
        <taxon>Dothideomycetes</taxon>
        <taxon>Dothideomycetes incertae sedis</taxon>
        <taxon>Patellariales</taxon>
        <taxon>Patellariaceae</taxon>
        <taxon>Patellaria</taxon>
    </lineage>
</organism>
<evidence type="ECO:0000256" key="2">
    <source>
        <dbReference type="SAM" id="SignalP"/>
    </source>
</evidence>
<dbReference type="PANTHER" id="PTHR31836">
    <property type="match status" value="1"/>
</dbReference>
<feature type="chain" id="PRO_5040324158" evidence="2">
    <location>
        <begin position="19"/>
        <end position="126"/>
    </location>
</feature>
<keyword evidence="4" id="KW-1185">Reference proteome</keyword>
<keyword evidence="1 2" id="KW-0732">Signal</keyword>
<reference evidence="3" key="1">
    <citation type="journal article" date="2020" name="Stud. Mycol.">
        <title>101 Dothideomycetes genomes: a test case for predicting lifestyles and emergence of pathogens.</title>
        <authorList>
            <person name="Haridas S."/>
            <person name="Albert R."/>
            <person name="Binder M."/>
            <person name="Bloem J."/>
            <person name="Labutti K."/>
            <person name="Salamov A."/>
            <person name="Andreopoulos B."/>
            <person name="Baker S."/>
            <person name="Barry K."/>
            <person name="Bills G."/>
            <person name="Bluhm B."/>
            <person name="Cannon C."/>
            <person name="Castanera R."/>
            <person name="Culley D."/>
            <person name="Daum C."/>
            <person name="Ezra D."/>
            <person name="Gonzalez J."/>
            <person name="Henrissat B."/>
            <person name="Kuo A."/>
            <person name="Liang C."/>
            <person name="Lipzen A."/>
            <person name="Lutzoni F."/>
            <person name="Magnuson J."/>
            <person name="Mondo S."/>
            <person name="Nolan M."/>
            <person name="Ohm R."/>
            <person name="Pangilinan J."/>
            <person name="Park H.-J."/>
            <person name="Ramirez L."/>
            <person name="Alfaro M."/>
            <person name="Sun H."/>
            <person name="Tritt A."/>
            <person name="Yoshinaga Y."/>
            <person name="Zwiers L.-H."/>
            <person name="Turgeon B."/>
            <person name="Goodwin S."/>
            <person name="Spatafora J."/>
            <person name="Crous P."/>
            <person name="Grigoriev I."/>
        </authorList>
    </citation>
    <scope>NUCLEOTIDE SEQUENCE</scope>
    <source>
        <strain evidence="3">CBS 101060</strain>
    </source>
</reference>
<evidence type="ECO:0000313" key="3">
    <source>
        <dbReference type="EMBL" id="KAF2834717.1"/>
    </source>
</evidence>
<dbReference type="PANTHER" id="PTHR31836:SF28">
    <property type="entry name" value="SRCR DOMAIN-CONTAINING PROTEIN-RELATED"/>
    <property type="match status" value="1"/>
</dbReference>
<feature type="signal peptide" evidence="2">
    <location>
        <begin position="1"/>
        <end position="18"/>
    </location>
</feature>
<gene>
    <name evidence="3" type="ORF">M501DRAFT_989482</name>
</gene>
<accession>A0A9P4VMJ0</accession>
<dbReference type="Gene3D" id="2.40.40.10">
    <property type="entry name" value="RlpA-like domain"/>
    <property type="match status" value="1"/>
</dbReference>
<dbReference type="InterPro" id="IPR036908">
    <property type="entry name" value="RlpA-like_sf"/>
</dbReference>
<dbReference type="EMBL" id="MU006115">
    <property type="protein sequence ID" value="KAF2834717.1"/>
    <property type="molecule type" value="Genomic_DNA"/>
</dbReference>
<evidence type="ECO:0000256" key="1">
    <source>
        <dbReference type="ARBA" id="ARBA00022729"/>
    </source>
</evidence>
<evidence type="ECO:0000313" key="4">
    <source>
        <dbReference type="Proteomes" id="UP000799429"/>
    </source>
</evidence>